<keyword evidence="2 4" id="KW-0863">Zinc-finger</keyword>
<dbReference type="PROSITE" id="PS50865">
    <property type="entry name" value="ZF_MYND_2"/>
    <property type="match status" value="1"/>
</dbReference>
<evidence type="ECO:0000313" key="7">
    <source>
        <dbReference type="EMBL" id="JAV27978.1"/>
    </source>
</evidence>
<feature type="compositionally biased region" description="Polar residues" evidence="5">
    <location>
        <begin position="23"/>
        <end position="47"/>
    </location>
</feature>
<sequence>MDIISTLADILMSHPKRKKVPTENPTPSTSSQTVETITNESQLSPKSAQEPKPKSSLNLERILSILQSTQKRGEEPQSRGSGSPDDAAEPQPSTSSASVAQPASNPAAADPLSPHQALLTKDAIRILMPTLQEVNTKFNVEKQLAALNATAAAAKLMPKTLPPGTDTTEEDELEEEFEEEEEQIEYKFTPRPVFLATNCQVCKNPLRNIVQCETCRMVSYCNEDHRRSDLGSHKDLCAVIVELATRRGGHIYNMAHKLTDDEYRNLRVHTLNQSEQMLRRPLQAFEREILLFPRTCCSPNCREWRQNLLSECKDCRQVSFCTEHPDHLPPSHKQWCKSYFLFQKLILRQKILGRIEPVLPVRIASKSFTVPPNIDEVIKLLYKNSNALRDECVYATLTQIATGPLTALHGYLQTGRKPTETFTIHLVGAELQFEGDTLDKWEAFFLHIVPEITELRVVFVGPELNVENLPIDIISRIRMCRRCRLQCRNVKFDFQCRRFYHDFWQDSTPSPTPDLICFFNPGLHRSTGFGSLDTWPKTIAAATGAGCPLVVTAYTEYECPLDLARLRKESKRPLELVQPPVPNPFASQRPERNFISEQIAPMIFKNYYYFVVK</sequence>
<accession>A0A1Q3FK86</accession>
<dbReference type="Pfam" id="PF01753">
    <property type="entry name" value="zf-MYND"/>
    <property type="match status" value="1"/>
</dbReference>
<evidence type="ECO:0000256" key="3">
    <source>
        <dbReference type="ARBA" id="ARBA00022833"/>
    </source>
</evidence>
<dbReference type="InterPro" id="IPR046824">
    <property type="entry name" value="Mss51-like_C"/>
</dbReference>
<evidence type="ECO:0000259" key="6">
    <source>
        <dbReference type="PROSITE" id="PS50865"/>
    </source>
</evidence>
<dbReference type="SUPFAM" id="SSF144232">
    <property type="entry name" value="HIT/MYND zinc finger-like"/>
    <property type="match status" value="1"/>
</dbReference>
<evidence type="ECO:0000256" key="4">
    <source>
        <dbReference type="PROSITE-ProRule" id="PRU00134"/>
    </source>
</evidence>
<protein>
    <submittedName>
        <fullName evidence="7">Putative vegetative cell wall protein gp1</fullName>
    </submittedName>
</protein>
<evidence type="ECO:0000256" key="2">
    <source>
        <dbReference type="ARBA" id="ARBA00022771"/>
    </source>
</evidence>
<dbReference type="Pfam" id="PF20179">
    <property type="entry name" value="MSS51_C"/>
    <property type="match status" value="1"/>
</dbReference>
<keyword evidence="3" id="KW-0862">Zinc</keyword>
<dbReference type="AlphaFoldDB" id="A0A1Q3FK86"/>
<name>A0A1Q3FK86_CULTA</name>
<dbReference type="PANTHER" id="PTHR28069:SF2">
    <property type="entry name" value="GH20023P"/>
    <property type="match status" value="1"/>
</dbReference>
<dbReference type="EMBL" id="GFDL01007067">
    <property type="protein sequence ID" value="JAV27978.1"/>
    <property type="molecule type" value="Transcribed_RNA"/>
</dbReference>
<reference evidence="7" key="1">
    <citation type="submission" date="2017-01" db="EMBL/GenBank/DDBJ databases">
        <title>A deep insight into the sialotranscriptome of adult male and female Cluex tarsalis mosquitoes.</title>
        <authorList>
            <person name="Ribeiro J.M."/>
            <person name="Moreira F."/>
            <person name="Bernard K.A."/>
            <person name="Calvo E."/>
        </authorList>
    </citation>
    <scope>NUCLEOTIDE SEQUENCE</scope>
    <source>
        <strain evidence="7">Kern County</strain>
        <tissue evidence="7">Salivary glands</tissue>
    </source>
</reference>
<feature type="region of interest" description="Disordered" evidence="5">
    <location>
        <begin position="1"/>
        <end position="112"/>
    </location>
</feature>
<dbReference type="PROSITE" id="PS01360">
    <property type="entry name" value="ZF_MYND_1"/>
    <property type="match status" value="1"/>
</dbReference>
<keyword evidence="1" id="KW-0479">Metal-binding</keyword>
<feature type="domain" description="MYND-type" evidence="6">
    <location>
        <begin position="199"/>
        <end position="237"/>
    </location>
</feature>
<dbReference type="Gene3D" id="6.10.140.2220">
    <property type="match status" value="1"/>
</dbReference>
<feature type="compositionally biased region" description="Polar residues" evidence="5">
    <location>
        <begin position="91"/>
        <end position="104"/>
    </location>
</feature>
<dbReference type="PANTHER" id="PTHR28069">
    <property type="entry name" value="GH20023P"/>
    <property type="match status" value="1"/>
</dbReference>
<dbReference type="GO" id="GO:0008270">
    <property type="term" value="F:zinc ion binding"/>
    <property type="evidence" value="ECO:0007669"/>
    <property type="project" value="UniProtKB-KW"/>
</dbReference>
<proteinExistence type="predicted"/>
<dbReference type="InterPro" id="IPR002893">
    <property type="entry name" value="Znf_MYND"/>
</dbReference>
<evidence type="ECO:0000256" key="5">
    <source>
        <dbReference type="SAM" id="MobiDB-lite"/>
    </source>
</evidence>
<organism evidence="7">
    <name type="scientific">Culex tarsalis</name>
    <name type="common">Encephalitis mosquito</name>
    <dbReference type="NCBI Taxonomy" id="7177"/>
    <lineage>
        <taxon>Eukaryota</taxon>
        <taxon>Metazoa</taxon>
        <taxon>Ecdysozoa</taxon>
        <taxon>Arthropoda</taxon>
        <taxon>Hexapoda</taxon>
        <taxon>Insecta</taxon>
        <taxon>Pterygota</taxon>
        <taxon>Neoptera</taxon>
        <taxon>Endopterygota</taxon>
        <taxon>Diptera</taxon>
        <taxon>Nematocera</taxon>
        <taxon>Culicoidea</taxon>
        <taxon>Culicidae</taxon>
        <taxon>Culicinae</taxon>
        <taxon>Culicini</taxon>
        <taxon>Culex</taxon>
        <taxon>Culex</taxon>
    </lineage>
</organism>
<evidence type="ECO:0000256" key="1">
    <source>
        <dbReference type="ARBA" id="ARBA00022723"/>
    </source>
</evidence>